<dbReference type="AlphaFoldDB" id="A0A1M6GX62"/>
<gene>
    <name evidence="2" type="ORF">SAMN02745216_01133</name>
</gene>
<sequence>MGKFLISIDAASCTGCMKCGLACSELYHRAFNPLLARIRVIVKGEEAEISFTEECTECGVCVDQCFYGALSKTPRES</sequence>
<name>A0A1M6GX62_9BACT</name>
<evidence type="ECO:0000259" key="1">
    <source>
        <dbReference type="PROSITE" id="PS51379"/>
    </source>
</evidence>
<feature type="domain" description="4Fe-4S ferredoxin-type" evidence="1">
    <location>
        <begin position="45"/>
        <end position="75"/>
    </location>
</feature>
<dbReference type="RefSeq" id="WP_073473820.1">
    <property type="nucleotide sequence ID" value="NZ_FQZU01000004.1"/>
</dbReference>
<evidence type="ECO:0000313" key="3">
    <source>
        <dbReference type="Proteomes" id="UP000183994"/>
    </source>
</evidence>
<organism evidence="2 3">
    <name type="scientific">Desulfatibacillum alkenivorans DSM 16219</name>
    <dbReference type="NCBI Taxonomy" id="1121393"/>
    <lineage>
        <taxon>Bacteria</taxon>
        <taxon>Pseudomonadati</taxon>
        <taxon>Thermodesulfobacteriota</taxon>
        <taxon>Desulfobacteria</taxon>
        <taxon>Desulfobacterales</taxon>
        <taxon>Desulfatibacillaceae</taxon>
        <taxon>Desulfatibacillum</taxon>
    </lineage>
</organism>
<proteinExistence type="predicted"/>
<dbReference type="EMBL" id="FQZU01000004">
    <property type="protein sequence ID" value="SHJ14445.1"/>
    <property type="molecule type" value="Genomic_DNA"/>
</dbReference>
<keyword evidence="3" id="KW-1185">Reference proteome</keyword>
<dbReference type="Pfam" id="PF13237">
    <property type="entry name" value="Fer4_10"/>
    <property type="match status" value="1"/>
</dbReference>
<dbReference type="InterPro" id="IPR017896">
    <property type="entry name" value="4Fe4S_Fe-S-bd"/>
</dbReference>
<reference evidence="3" key="1">
    <citation type="submission" date="2016-11" db="EMBL/GenBank/DDBJ databases">
        <authorList>
            <person name="Varghese N."/>
            <person name="Submissions S."/>
        </authorList>
    </citation>
    <scope>NUCLEOTIDE SEQUENCE [LARGE SCALE GENOMIC DNA]</scope>
    <source>
        <strain evidence="3">DSM 16219</strain>
    </source>
</reference>
<dbReference type="SUPFAM" id="SSF54862">
    <property type="entry name" value="4Fe-4S ferredoxins"/>
    <property type="match status" value="1"/>
</dbReference>
<dbReference type="Proteomes" id="UP000183994">
    <property type="component" value="Unassembled WGS sequence"/>
</dbReference>
<dbReference type="PROSITE" id="PS51379">
    <property type="entry name" value="4FE4S_FER_2"/>
    <property type="match status" value="1"/>
</dbReference>
<evidence type="ECO:0000313" key="2">
    <source>
        <dbReference type="EMBL" id="SHJ14445.1"/>
    </source>
</evidence>
<accession>A0A1M6GX62</accession>
<dbReference type="Gene3D" id="3.30.70.20">
    <property type="match status" value="1"/>
</dbReference>
<dbReference type="STRING" id="1121393.SAMN02745216_01133"/>
<dbReference type="OrthoDB" id="9810782at2"/>
<protein>
    <submittedName>
        <fullName evidence="2">4Fe-4S dicluster domain-containing protein</fullName>
    </submittedName>
</protein>